<dbReference type="EMBL" id="CATQJL010000316">
    <property type="protein sequence ID" value="CAJ0608544.1"/>
    <property type="molecule type" value="Genomic_DNA"/>
</dbReference>
<accession>A0AA36HD03</accession>
<dbReference type="AlphaFoldDB" id="A0AA36HD03"/>
<evidence type="ECO:0000256" key="1">
    <source>
        <dbReference type="SAM" id="Phobius"/>
    </source>
</evidence>
<evidence type="ECO:0000313" key="3">
    <source>
        <dbReference type="EMBL" id="CAJ0608544.1"/>
    </source>
</evidence>
<organism evidence="3 4">
    <name type="scientific">Cylicocyclus nassatus</name>
    <name type="common">Nematode worm</name>
    <dbReference type="NCBI Taxonomy" id="53992"/>
    <lineage>
        <taxon>Eukaryota</taxon>
        <taxon>Metazoa</taxon>
        <taxon>Ecdysozoa</taxon>
        <taxon>Nematoda</taxon>
        <taxon>Chromadorea</taxon>
        <taxon>Rhabditida</taxon>
        <taxon>Rhabditina</taxon>
        <taxon>Rhabditomorpha</taxon>
        <taxon>Strongyloidea</taxon>
        <taxon>Strongylidae</taxon>
        <taxon>Cylicocyclus</taxon>
    </lineage>
</organism>
<keyword evidence="4" id="KW-1185">Reference proteome</keyword>
<dbReference type="Proteomes" id="UP001176961">
    <property type="component" value="Unassembled WGS sequence"/>
</dbReference>
<gene>
    <name evidence="3" type="ORF">CYNAS_LOCUS20527</name>
</gene>
<evidence type="ECO:0000313" key="4">
    <source>
        <dbReference type="Proteomes" id="UP001176961"/>
    </source>
</evidence>
<dbReference type="Gene3D" id="3.30.710.10">
    <property type="entry name" value="Potassium Channel Kv1.1, Chain A"/>
    <property type="match status" value="1"/>
</dbReference>
<keyword evidence="1" id="KW-0812">Transmembrane</keyword>
<proteinExistence type="predicted"/>
<name>A0AA36HD03_CYLNA</name>
<dbReference type="Pfam" id="PF00651">
    <property type="entry name" value="BTB"/>
    <property type="match status" value="1"/>
</dbReference>
<dbReference type="PROSITE" id="PS51257">
    <property type="entry name" value="PROKAR_LIPOPROTEIN"/>
    <property type="match status" value="1"/>
</dbReference>
<dbReference type="PANTHER" id="PTHR47022:SF1">
    <property type="entry name" value="BTB AND MATH DOMAIN-CONTAINING PROTEIN 36-RELATED"/>
    <property type="match status" value="1"/>
</dbReference>
<feature type="domain" description="BTB" evidence="2">
    <location>
        <begin position="54"/>
        <end position="147"/>
    </location>
</feature>
<dbReference type="InterPro" id="IPR000210">
    <property type="entry name" value="BTB/POZ_dom"/>
</dbReference>
<dbReference type="SMART" id="SM00225">
    <property type="entry name" value="BTB"/>
    <property type="match status" value="1"/>
</dbReference>
<dbReference type="InterPro" id="IPR011333">
    <property type="entry name" value="SKP1/BTB/POZ_sf"/>
</dbReference>
<dbReference type="PANTHER" id="PTHR47022">
    <property type="entry name" value="BTB AND MATH DOMAIN-CONTAINING PROTEIN 36-RELATED"/>
    <property type="match status" value="1"/>
</dbReference>
<keyword evidence="1" id="KW-1133">Transmembrane helix</keyword>
<keyword evidence="1" id="KW-0472">Membrane</keyword>
<protein>
    <recommendedName>
        <fullName evidence="2">BTB domain-containing protein</fullName>
    </recommendedName>
</protein>
<sequence length="276" mass="31390">MVCHRGLYQLISFQACGKFYSSEWNLERHRRESCPVKGKASPAPKEPVENVANDEASVQVGHTLFLLSRSALSRASAYFAQLFAMHDPAKGELRLELDPTHFQSLLDVYNNPNNLSQYNIDAVVVLANRLKFSTVFDSCERYIAEQLPQISVMHAIRLAEQLKLSTIKQRLFDTISIDVFRSLASDEQYKKMDAELKAELLEKKVTLTSKTSLPLENPSNYWMWVIGPEDDRLICIVLVSVTILLATAVFFITRHLLKSHSRFLEDTGEQPCLSDH</sequence>
<dbReference type="SUPFAM" id="SSF54695">
    <property type="entry name" value="POZ domain"/>
    <property type="match status" value="1"/>
</dbReference>
<evidence type="ECO:0000259" key="2">
    <source>
        <dbReference type="SMART" id="SM00225"/>
    </source>
</evidence>
<reference evidence="3" key="1">
    <citation type="submission" date="2023-07" db="EMBL/GenBank/DDBJ databases">
        <authorList>
            <consortium name="CYATHOMIX"/>
        </authorList>
    </citation>
    <scope>NUCLEOTIDE SEQUENCE</scope>
    <source>
        <strain evidence="3">N/A</strain>
    </source>
</reference>
<feature type="transmembrane region" description="Helical" evidence="1">
    <location>
        <begin position="233"/>
        <end position="253"/>
    </location>
</feature>
<comment type="caution">
    <text evidence="3">The sequence shown here is derived from an EMBL/GenBank/DDBJ whole genome shotgun (WGS) entry which is preliminary data.</text>
</comment>